<proteinExistence type="predicted"/>
<comment type="subcellular location">
    <subcellularLocation>
        <location evidence="1">Cytoplasm</location>
    </subcellularLocation>
</comment>
<evidence type="ECO:0000259" key="7">
    <source>
        <dbReference type="PROSITE" id="PS50937"/>
    </source>
</evidence>
<evidence type="ECO:0000256" key="4">
    <source>
        <dbReference type="ARBA" id="ARBA00023125"/>
    </source>
</evidence>
<dbReference type="InterPro" id="IPR015358">
    <property type="entry name" value="Tscrpt_reg_MerR_DNA-bd"/>
</dbReference>
<keyword evidence="5" id="KW-0804">Transcription</keyword>
<feature type="domain" description="HTH merR-type" evidence="7">
    <location>
        <begin position="4"/>
        <end position="73"/>
    </location>
</feature>
<dbReference type="EMBL" id="BAAAEO010000004">
    <property type="protein sequence ID" value="GAA0560414.1"/>
    <property type="molecule type" value="Genomic_DNA"/>
</dbReference>
<keyword evidence="9" id="KW-1185">Reference proteome</keyword>
<dbReference type="InterPro" id="IPR009061">
    <property type="entry name" value="DNA-bd_dom_put_sf"/>
</dbReference>
<evidence type="ECO:0000256" key="1">
    <source>
        <dbReference type="ARBA" id="ARBA00004496"/>
    </source>
</evidence>
<evidence type="ECO:0000313" key="8">
    <source>
        <dbReference type="EMBL" id="GAA0560414.1"/>
    </source>
</evidence>
<dbReference type="PRINTS" id="PR00040">
    <property type="entry name" value="HTHMERR"/>
</dbReference>
<dbReference type="InterPro" id="IPR011789">
    <property type="entry name" value="CueR"/>
</dbReference>
<dbReference type="PROSITE" id="PS50937">
    <property type="entry name" value="HTH_MERR_2"/>
    <property type="match status" value="1"/>
</dbReference>
<evidence type="ECO:0000256" key="3">
    <source>
        <dbReference type="ARBA" id="ARBA00023015"/>
    </source>
</evidence>
<comment type="caution">
    <text evidence="8">The sequence shown here is derived from an EMBL/GenBank/DDBJ whole genome shotgun (WGS) entry which is preliminary data.</text>
</comment>
<keyword evidence="4" id="KW-0238">DNA-binding</keyword>
<dbReference type="Gene3D" id="1.10.1660.10">
    <property type="match status" value="1"/>
</dbReference>
<organism evidence="8 9">
    <name type="scientific">Rheinheimera aquimaris</name>
    <dbReference type="NCBI Taxonomy" id="412437"/>
    <lineage>
        <taxon>Bacteria</taxon>
        <taxon>Pseudomonadati</taxon>
        <taxon>Pseudomonadota</taxon>
        <taxon>Gammaproteobacteria</taxon>
        <taxon>Chromatiales</taxon>
        <taxon>Chromatiaceae</taxon>
        <taxon>Rheinheimera</taxon>
    </lineage>
</organism>
<dbReference type="InterPro" id="IPR047057">
    <property type="entry name" value="MerR_fam"/>
</dbReference>
<dbReference type="PANTHER" id="PTHR30204">
    <property type="entry name" value="REDOX-CYCLING DRUG-SENSING TRANSCRIPTIONAL ACTIVATOR SOXR"/>
    <property type="match status" value="1"/>
</dbReference>
<dbReference type="NCBIfam" id="TIGR02044">
    <property type="entry name" value="CueR"/>
    <property type="match status" value="1"/>
</dbReference>
<dbReference type="Pfam" id="PF09278">
    <property type="entry name" value="MerR-DNA-bind"/>
    <property type="match status" value="1"/>
</dbReference>
<evidence type="ECO:0000313" key="9">
    <source>
        <dbReference type="Proteomes" id="UP001501169"/>
    </source>
</evidence>
<dbReference type="RefSeq" id="WP_226767348.1">
    <property type="nucleotide sequence ID" value="NZ_BAAAEO010000004.1"/>
</dbReference>
<protein>
    <submittedName>
        <fullName evidence="8">Cu(I)-responsive transcriptional regulator</fullName>
    </submittedName>
</protein>
<dbReference type="SMART" id="SM00422">
    <property type="entry name" value="HTH_MERR"/>
    <property type="match status" value="1"/>
</dbReference>
<reference evidence="8 9" key="1">
    <citation type="journal article" date="2019" name="Int. J. Syst. Evol. Microbiol.">
        <title>The Global Catalogue of Microorganisms (GCM) 10K type strain sequencing project: providing services to taxonomists for standard genome sequencing and annotation.</title>
        <authorList>
            <consortium name="The Broad Institute Genomics Platform"/>
            <consortium name="The Broad Institute Genome Sequencing Center for Infectious Disease"/>
            <person name="Wu L."/>
            <person name="Ma J."/>
        </authorList>
    </citation>
    <scope>NUCLEOTIDE SEQUENCE [LARGE SCALE GENOMIC DNA]</scope>
    <source>
        <strain evidence="8 9">JCM 14331</strain>
    </source>
</reference>
<evidence type="ECO:0000256" key="2">
    <source>
        <dbReference type="ARBA" id="ARBA00022490"/>
    </source>
</evidence>
<keyword evidence="2" id="KW-0963">Cytoplasm</keyword>
<dbReference type="Pfam" id="PF00376">
    <property type="entry name" value="MerR"/>
    <property type="match status" value="1"/>
</dbReference>
<accession>A0ABN1E730</accession>
<dbReference type="Proteomes" id="UP001501169">
    <property type="component" value="Unassembled WGS sequence"/>
</dbReference>
<dbReference type="SUPFAM" id="SSF46955">
    <property type="entry name" value="Putative DNA-binding domain"/>
    <property type="match status" value="1"/>
</dbReference>
<feature type="coiled-coil region" evidence="6">
    <location>
        <begin position="85"/>
        <end position="112"/>
    </location>
</feature>
<keyword evidence="3" id="KW-0805">Transcription regulation</keyword>
<evidence type="ECO:0000256" key="6">
    <source>
        <dbReference type="SAM" id="Coils"/>
    </source>
</evidence>
<dbReference type="InterPro" id="IPR000551">
    <property type="entry name" value="MerR-type_HTH_dom"/>
</dbReference>
<dbReference type="PANTHER" id="PTHR30204:SF94">
    <property type="entry name" value="HEAVY METAL-DEPENDENT TRANSCRIPTIONAL REGULATOR HI_0293-RELATED"/>
    <property type="match status" value="1"/>
</dbReference>
<evidence type="ECO:0000256" key="5">
    <source>
        <dbReference type="ARBA" id="ARBA00023163"/>
    </source>
</evidence>
<gene>
    <name evidence="8" type="primary">cueR_2</name>
    <name evidence="8" type="ORF">GCM10009098_30620</name>
</gene>
<sequence>MRTLLTIGEAAKASGLSAKMIRHYEQSGLLAKSPRTDAGYRLYNNQQLQQLGFIARARKLGFSLNEILSLLQLWRDPARESRAVKRLAEQHLADINQKISQLQQMQQVLQQLSDCCSDDHNSQCAILAGLAAGNTS</sequence>
<dbReference type="PROSITE" id="PS00552">
    <property type="entry name" value="HTH_MERR_1"/>
    <property type="match status" value="1"/>
</dbReference>
<keyword evidence="6" id="KW-0175">Coiled coil</keyword>
<name>A0ABN1E730_9GAMM</name>